<organism evidence="3 5">
    <name type="scientific">Burkholderia gladioli</name>
    <name type="common">Pseudomonas marginata</name>
    <name type="synonym">Phytomonas marginata</name>
    <dbReference type="NCBI Taxonomy" id="28095"/>
    <lineage>
        <taxon>Bacteria</taxon>
        <taxon>Pseudomonadati</taxon>
        <taxon>Pseudomonadota</taxon>
        <taxon>Betaproteobacteria</taxon>
        <taxon>Burkholderiales</taxon>
        <taxon>Burkholderiaceae</taxon>
        <taxon>Burkholderia</taxon>
    </lineage>
</organism>
<feature type="region of interest" description="Disordered" evidence="1">
    <location>
        <begin position="55"/>
        <end position="79"/>
    </location>
</feature>
<dbReference type="EMBL" id="JPGG01000017">
    <property type="protein sequence ID" value="KGC11650.1"/>
    <property type="molecule type" value="Genomic_DNA"/>
</dbReference>
<dbReference type="NCBIfam" id="TIGR02605">
    <property type="entry name" value="CxxC_CxxC_SSSS"/>
    <property type="match status" value="1"/>
</dbReference>
<evidence type="ECO:0000256" key="1">
    <source>
        <dbReference type="SAM" id="MobiDB-lite"/>
    </source>
</evidence>
<protein>
    <submittedName>
        <fullName evidence="3">Regulatory, FmdB family domain protein</fullName>
    </submittedName>
    <submittedName>
        <fullName evidence="4">Zinc ribbon domain-containing protein</fullName>
    </submittedName>
</protein>
<dbReference type="Proteomes" id="UP001059745">
    <property type="component" value="Chromosome 1"/>
</dbReference>
<evidence type="ECO:0000259" key="2">
    <source>
        <dbReference type="SMART" id="SM00834"/>
    </source>
</evidence>
<dbReference type="Proteomes" id="UP000029590">
    <property type="component" value="Unassembled WGS sequence"/>
</dbReference>
<proteinExistence type="predicted"/>
<name>A0AAP1UJX6_BURGA</name>
<accession>A0AAP1UJX6</accession>
<feature type="domain" description="Putative regulatory protein FmdB zinc ribbon" evidence="2">
    <location>
        <begin position="1"/>
        <end position="41"/>
    </location>
</feature>
<dbReference type="KEGG" id="bgo:BM43_130"/>
<dbReference type="EMBL" id="CP104214">
    <property type="protein sequence ID" value="UWX69113.1"/>
    <property type="molecule type" value="Genomic_DNA"/>
</dbReference>
<sequence length="125" mass="12517">MPIYDFHCDTCGPFAALRSIAERDRPAPCPVCGTIAARQLTAPSLALMSGERRIAHATNERAAHAPRQSGEGAASRHRPGCGCCSGGRATLAGASGGSAIGAAAAGGGAAGALKRPAGRPWMISH</sequence>
<evidence type="ECO:0000313" key="4">
    <source>
        <dbReference type="EMBL" id="UWX69113.1"/>
    </source>
</evidence>
<reference evidence="4" key="2">
    <citation type="submission" date="2022-09" db="EMBL/GenBank/DDBJ databases">
        <title>Genomic of Burkholderia gladioli.</title>
        <authorList>
            <person name="Wu H."/>
        </authorList>
    </citation>
    <scope>NUCLEOTIDE SEQUENCE</scope>
    <source>
        <strain evidence="4">ZN-S4</strain>
    </source>
</reference>
<dbReference type="GeneID" id="66458445"/>
<reference evidence="3 5" key="1">
    <citation type="submission" date="2014-04" db="EMBL/GenBank/DDBJ databases">
        <authorList>
            <person name="Bishop-Lilly K.A."/>
            <person name="Broomall S.M."/>
            <person name="Chain P.S."/>
            <person name="Chertkov O."/>
            <person name="Coyne S.R."/>
            <person name="Daligault H.E."/>
            <person name="Davenport K.W."/>
            <person name="Erkkila T."/>
            <person name="Frey K.G."/>
            <person name="Gibbons H.S."/>
            <person name="Gu W."/>
            <person name="Jaissle J."/>
            <person name="Johnson S.L."/>
            <person name="Koroleva G.I."/>
            <person name="Ladner J.T."/>
            <person name="Lo C.-C."/>
            <person name="Minogue T.D."/>
            <person name="Munk C."/>
            <person name="Palacios G.F."/>
            <person name="Redden C.L."/>
            <person name="Rosenzweig C.N."/>
            <person name="Scholz M.B."/>
            <person name="Teshima H."/>
            <person name="Xu Y."/>
        </authorList>
    </citation>
    <scope>NUCLEOTIDE SEQUENCE [LARGE SCALE GENOMIC DNA]</scope>
    <source>
        <strain evidence="3">Gladioli</strain>
        <strain evidence="5">gladioli</strain>
    </source>
</reference>
<evidence type="ECO:0000313" key="3">
    <source>
        <dbReference type="EMBL" id="KGC11650.1"/>
    </source>
</evidence>
<dbReference type="AlphaFoldDB" id="A0AAP1UJX6"/>
<gene>
    <name evidence="3" type="ORF">DM48_7199</name>
    <name evidence="4" type="ORF">NYZ96_12870</name>
</gene>
<dbReference type="RefSeq" id="WP_036039927.1">
    <property type="nucleotide sequence ID" value="NZ_CADEPP010000004.1"/>
</dbReference>
<dbReference type="Pfam" id="PF09723">
    <property type="entry name" value="Zn_ribbon_8"/>
    <property type="match status" value="1"/>
</dbReference>
<dbReference type="SMART" id="SM00834">
    <property type="entry name" value="CxxC_CXXC_SSSS"/>
    <property type="match status" value="1"/>
</dbReference>
<evidence type="ECO:0000313" key="5">
    <source>
        <dbReference type="Proteomes" id="UP000029590"/>
    </source>
</evidence>
<dbReference type="InterPro" id="IPR013429">
    <property type="entry name" value="Regulatory_FmdB_Zinc_ribbon"/>
</dbReference>